<sequence length="192" mass="20570">MAGELINLVKAQSNSQNLLNRRPKKSICPSLICQPSISSCGSGLASEILGDEEPRSGSALGQSSGQRDLAVQPTWLRHQLEAQEAPPPLVGLPSPSASERSFIGPCPVSDSPQPSSSYSQRELRAGQDNLVAGRRLGEEAGRVLSRPFKIDWPSEEAGHDNQSRQGLKIGEEELANSGNRRGGLWPIGVKKK</sequence>
<gene>
    <name evidence="2" type="ORF">PXEA_LOCUS13971</name>
</gene>
<feature type="region of interest" description="Disordered" evidence="1">
    <location>
        <begin position="83"/>
        <end position="123"/>
    </location>
</feature>
<evidence type="ECO:0000313" key="3">
    <source>
        <dbReference type="Proteomes" id="UP000784294"/>
    </source>
</evidence>
<evidence type="ECO:0000313" key="2">
    <source>
        <dbReference type="EMBL" id="VEL20531.1"/>
    </source>
</evidence>
<dbReference type="Proteomes" id="UP000784294">
    <property type="component" value="Unassembled WGS sequence"/>
</dbReference>
<name>A0A3S5AMV5_9PLAT</name>
<keyword evidence="3" id="KW-1185">Reference proteome</keyword>
<comment type="caution">
    <text evidence="2">The sequence shown here is derived from an EMBL/GenBank/DDBJ whole genome shotgun (WGS) entry which is preliminary data.</text>
</comment>
<dbReference type="AlphaFoldDB" id="A0A3S5AMV5"/>
<accession>A0A3S5AMV5</accession>
<feature type="compositionally biased region" description="Low complexity" evidence="1">
    <location>
        <begin position="105"/>
        <end position="119"/>
    </location>
</feature>
<feature type="region of interest" description="Disordered" evidence="1">
    <location>
        <begin position="151"/>
        <end position="192"/>
    </location>
</feature>
<feature type="region of interest" description="Disordered" evidence="1">
    <location>
        <begin position="45"/>
        <end position="71"/>
    </location>
</feature>
<protein>
    <submittedName>
        <fullName evidence="2">Uncharacterized protein</fullName>
    </submittedName>
</protein>
<reference evidence="2" key="1">
    <citation type="submission" date="2018-11" db="EMBL/GenBank/DDBJ databases">
        <authorList>
            <consortium name="Pathogen Informatics"/>
        </authorList>
    </citation>
    <scope>NUCLEOTIDE SEQUENCE</scope>
</reference>
<proteinExistence type="predicted"/>
<evidence type="ECO:0000256" key="1">
    <source>
        <dbReference type="SAM" id="MobiDB-lite"/>
    </source>
</evidence>
<dbReference type="EMBL" id="CAAALY010046898">
    <property type="protein sequence ID" value="VEL20531.1"/>
    <property type="molecule type" value="Genomic_DNA"/>
</dbReference>
<organism evidence="2 3">
    <name type="scientific">Protopolystoma xenopodis</name>
    <dbReference type="NCBI Taxonomy" id="117903"/>
    <lineage>
        <taxon>Eukaryota</taxon>
        <taxon>Metazoa</taxon>
        <taxon>Spiralia</taxon>
        <taxon>Lophotrochozoa</taxon>
        <taxon>Platyhelminthes</taxon>
        <taxon>Monogenea</taxon>
        <taxon>Polyopisthocotylea</taxon>
        <taxon>Polystomatidea</taxon>
        <taxon>Polystomatidae</taxon>
        <taxon>Protopolystoma</taxon>
    </lineage>
</organism>